<reference evidence="1 2" key="1">
    <citation type="submission" date="2021-03" db="EMBL/GenBank/DDBJ databases">
        <title>Genomic Encyclopedia of Type Strains, Phase IV (KMG-IV): sequencing the most valuable type-strain genomes for metagenomic binning, comparative biology and taxonomic classification.</title>
        <authorList>
            <person name="Goeker M."/>
        </authorList>
    </citation>
    <scope>NUCLEOTIDE SEQUENCE [LARGE SCALE GENOMIC DNA]</scope>
    <source>
        <strain evidence="1 2">DSM 23491</strain>
    </source>
</reference>
<dbReference type="SUPFAM" id="SSF55469">
    <property type="entry name" value="FMN-dependent nitroreductase-like"/>
    <property type="match status" value="1"/>
</dbReference>
<dbReference type="EMBL" id="JAGGKP010000003">
    <property type="protein sequence ID" value="MBP1936906.1"/>
    <property type="molecule type" value="Genomic_DNA"/>
</dbReference>
<organism evidence="1 2">
    <name type="scientific">Paenibacillus sediminis</name>
    <dbReference type="NCBI Taxonomy" id="664909"/>
    <lineage>
        <taxon>Bacteria</taxon>
        <taxon>Bacillati</taxon>
        <taxon>Bacillota</taxon>
        <taxon>Bacilli</taxon>
        <taxon>Bacillales</taxon>
        <taxon>Paenibacillaceae</taxon>
        <taxon>Paenibacillus</taxon>
    </lineage>
</organism>
<dbReference type="InterPro" id="IPR000415">
    <property type="entry name" value="Nitroreductase-like"/>
</dbReference>
<proteinExistence type="predicted"/>
<evidence type="ECO:0000313" key="1">
    <source>
        <dbReference type="EMBL" id="MBP1936906.1"/>
    </source>
</evidence>
<evidence type="ECO:0000313" key="2">
    <source>
        <dbReference type="Proteomes" id="UP001519273"/>
    </source>
</evidence>
<protein>
    <submittedName>
        <fullName evidence="1">Nitroreductase</fullName>
    </submittedName>
</protein>
<keyword evidence="2" id="KW-1185">Reference proteome</keyword>
<gene>
    <name evidence="1" type="ORF">J2Z20_001788</name>
</gene>
<accession>A0ABS4H369</accession>
<dbReference type="Proteomes" id="UP001519273">
    <property type="component" value="Unassembled WGS sequence"/>
</dbReference>
<comment type="caution">
    <text evidence="1">The sequence shown here is derived from an EMBL/GenBank/DDBJ whole genome shotgun (WGS) entry which is preliminary data.</text>
</comment>
<name>A0ABS4H369_9BACL</name>
<dbReference type="Gene3D" id="3.40.109.10">
    <property type="entry name" value="NADH Oxidase"/>
    <property type="match status" value="1"/>
</dbReference>
<sequence>MRSVLDIPSRYEPVLLITIGKEDVSKPRPRGYRKPINEFVNYNTFIAQSDI</sequence>